<feature type="domain" description="HTH araC/xylS-type" evidence="3">
    <location>
        <begin position="221"/>
        <end position="317"/>
    </location>
</feature>
<dbReference type="Proteomes" id="UP000053235">
    <property type="component" value="Unassembled WGS sequence"/>
</dbReference>
<dbReference type="InterPro" id="IPR029062">
    <property type="entry name" value="Class_I_gatase-like"/>
</dbReference>
<evidence type="ECO:0000259" key="3">
    <source>
        <dbReference type="PROSITE" id="PS01124"/>
    </source>
</evidence>
<gene>
    <name evidence="4" type="primary">cdhR_8</name>
    <name evidence="4" type="ORF">LAX5112_04319</name>
</gene>
<organism evidence="4 5">
    <name type="scientific">Roseibium alexandrii</name>
    <dbReference type="NCBI Taxonomy" id="388408"/>
    <lineage>
        <taxon>Bacteria</taxon>
        <taxon>Pseudomonadati</taxon>
        <taxon>Pseudomonadota</taxon>
        <taxon>Alphaproteobacteria</taxon>
        <taxon>Hyphomicrobiales</taxon>
        <taxon>Stappiaceae</taxon>
        <taxon>Roseibium</taxon>
    </lineage>
</organism>
<keyword evidence="2" id="KW-0804">Transcription</keyword>
<dbReference type="SUPFAM" id="SSF52317">
    <property type="entry name" value="Class I glutamine amidotransferase-like"/>
    <property type="match status" value="1"/>
</dbReference>
<dbReference type="SMART" id="SM00342">
    <property type="entry name" value="HTH_ARAC"/>
    <property type="match status" value="1"/>
</dbReference>
<dbReference type="PANTHER" id="PTHR43130">
    <property type="entry name" value="ARAC-FAMILY TRANSCRIPTIONAL REGULATOR"/>
    <property type="match status" value="1"/>
</dbReference>
<dbReference type="InterPro" id="IPR002818">
    <property type="entry name" value="DJ-1/PfpI"/>
</dbReference>
<evidence type="ECO:0000313" key="5">
    <source>
        <dbReference type="Proteomes" id="UP000053235"/>
    </source>
</evidence>
<dbReference type="Gene3D" id="1.10.10.60">
    <property type="entry name" value="Homeodomain-like"/>
    <property type="match status" value="1"/>
</dbReference>
<proteinExistence type="predicted"/>
<protein>
    <submittedName>
        <fullName evidence="4">Carnitine catabolism transcriptional activator</fullName>
    </submittedName>
</protein>
<reference evidence="5" key="1">
    <citation type="submission" date="2015-07" db="EMBL/GenBank/DDBJ databases">
        <authorList>
            <person name="Rodrigo-Torres Lidia"/>
            <person name="Arahal R.David."/>
        </authorList>
    </citation>
    <scope>NUCLEOTIDE SEQUENCE [LARGE SCALE GENOMIC DNA]</scope>
    <source>
        <strain evidence="5">CECT 5112</strain>
    </source>
</reference>
<dbReference type="PANTHER" id="PTHR43130:SF3">
    <property type="entry name" value="HTH-TYPE TRANSCRIPTIONAL REGULATOR RV1931C"/>
    <property type="match status" value="1"/>
</dbReference>
<name>A0A0M7AN63_9HYPH</name>
<dbReference type="AlphaFoldDB" id="A0A0M7AN63"/>
<evidence type="ECO:0000256" key="2">
    <source>
        <dbReference type="ARBA" id="ARBA00023163"/>
    </source>
</evidence>
<dbReference type="SUPFAM" id="SSF46689">
    <property type="entry name" value="Homeodomain-like"/>
    <property type="match status" value="2"/>
</dbReference>
<dbReference type="CDD" id="cd03136">
    <property type="entry name" value="GATase1_AraC_ArgR_like"/>
    <property type="match status" value="1"/>
</dbReference>
<dbReference type="Pfam" id="PF01965">
    <property type="entry name" value="DJ-1_PfpI"/>
    <property type="match status" value="1"/>
</dbReference>
<sequence>MQILIKTKDEKVSQGRSICVLLFDNFSNHCLANAVEPFRAANTIARKELYSWQHVSVEGGTVTSSSGLPVETLKWQQAPPGGDYLFVMPSYGFKAFSTPKLHQILRAARARFKLIGGLDTGAWMLAAAGVLEDARVTIHWDEFAGFSETFPDVDVVEDRFVLEDRIATCGGASTTFELMLEIIKKDHSPLFALEVAALFMHGSAGERPDLLPVRSGDGLMREATALMRRNIETPLAIPTVAGRLKVDQRLLETRFRSEFGMTPLAVYKSIRLREARRLVQSTDLNIAEIAVRCGYQNASAMTRAYRLEFGSPPRQER</sequence>
<dbReference type="InterPro" id="IPR052158">
    <property type="entry name" value="INH-QAR"/>
</dbReference>
<dbReference type="GO" id="GO:0003700">
    <property type="term" value="F:DNA-binding transcription factor activity"/>
    <property type="evidence" value="ECO:0007669"/>
    <property type="project" value="InterPro"/>
</dbReference>
<dbReference type="RefSeq" id="WP_082429207.1">
    <property type="nucleotide sequence ID" value="NZ_CXWD01000022.1"/>
</dbReference>
<dbReference type="InterPro" id="IPR009057">
    <property type="entry name" value="Homeodomain-like_sf"/>
</dbReference>
<keyword evidence="5" id="KW-1185">Reference proteome</keyword>
<keyword evidence="1" id="KW-0805">Transcription regulation</keyword>
<evidence type="ECO:0000313" key="4">
    <source>
        <dbReference type="EMBL" id="CTQ75660.1"/>
    </source>
</evidence>
<dbReference type="InterPro" id="IPR018060">
    <property type="entry name" value="HTH_AraC"/>
</dbReference>
<dbReference type="STRING" id="388408.LAX5112_04319"/>
<dbReference type="OrthoDB" id="9793400at2"/>
<dbReference type="GO" id="GO:0043565">
    <property type="term" value="F:sequence-specific DNA binding"/>
    <property type="evidence" value="ECO:0007669"/>
    <property type="project" value="InterPro"/>
</dbReference>
<evidence type="ECO:0000256" key="1">
    <source>
        <dbReference type="ARBA" id="ARBA00023015"/>
    </source>
</evidence>
<dbReference type="EMBL" id="CXWD01000022">
    <property type="protein sequence ID" value="CTQ75660.1"/>
    <property type="molecule type" value="Genomic_DNA"/>
</dbReference>
<accession>A0A0M7AN63</accession>
<dbReference type="PROSITE" id="PS01124">
    <property type="entry name" value="HTH_ARAC_FAMILY_2"/>
    <property type="match status" value="1"/>
</dbReference>
<dbReference type="Pfam" id="PF12833">
    <property type="entry name" value="HTH_18"/>
    <property type="match status" value="1"/>
</dbReference>
<dbReference type="Gene3D" id="3.40.50.880">
    <property type="match status" value="1"/>
</dbReference>